<dbReference type="OrthoDB" id="3550914at2759"/>
<dbReference type="EMBL" id="KQ947424">
    <property type="protein sequence ID" value="KUJ12611.1"/>
    <property type="molecule type" value="Genomic_DNA"/>
</dbReference>
<dbReference type="AlphaFoldDB" id="A0A194WXA3"/>
<name>A0A194WXA3_MOLSC</name>
<dbReference type="RefSeq" id="XP_018066966.1">
    <property type="nucleotide sequence ID" value="XM_018205872.1"/>
</dbReference>
<proteinExistence type="predicted"/>
<dbReference type="GeneID" id="28815598"/>
<sequence>MARIFRLRGNLVCANTTGAAKYGKVDTEQILTMGHSCGGLEAMSVAYHNPNVKHIVMFDISVIRGFCCSRSMCLLLGLLVCRRIWGIRILSRIMLAKSWTSCFQS</sequence>
<keyword evidence="2" id="KW-1185">Reference proteome</keyword>
<dbReference type="Gene3D" id="3.40.50.1820">
    <property type="entry name" value="alpha/beta hydrolase"/>
    <property type="match status" value="1"/>
</dbReference>
<evidence type="ECO:0000313" key="2">
    <source>
        <dbReference type="Proteomes" id="UP000070700"/>
    </source>
</evidence>
<dbReference type="Proteomes" id="UP000070700">
    <property type="component" value="Unassembled WGS sequence"/>
</dbReference>
<dbReference type="InterPro" id="IPR029058">
    <property type="entry name" value="AB_hydrolase_fold"/>
</dbReference>
<gene>
    <name evidence="1" type="ORF">LY89DRAFT_210892</name>
</gene>
<evidence type="ECO:0008006" key="3">
    <source>
        <dbReference type="Google" id="ProtNLM"/>
    </source>
</evidence>
<evidence type="ECO:0000313" key="1">
    <source>
        <dbReference type="EMBL" id="KUJ12611.1"/>
    </source>
</evidence>
<reference evidence="1 2" key="1">
    <citation type="submission" date="2015-10" db="EMBL/GenBank/DDBJ databases">
        <title>Full genome of DAOMC 229536 Phialocephala scopiformis, a fungal endophyte of spruce producing the potent anti-insectan compound rugulosin.</title>
        <authorList>
            <consortium name="DOE Joint Genome Institute"/>
            <person name="Walker A.K."/>
            <person name="Frasz S.L."/>
            <person name="Seifert K.A."/>
            <person name="Miller J.D."/>
            <person name="Mondo S.J."/>
            <person name="Labutti K."/>
            <person name="Lipzen A."/>
            <person name="Dockter R."/>
            <person name="Kennedy M."/>
            <person name="Grigoriev I.V."/>
            <person name="Spatafora J.W."/>
        </authorList>
    </citation>
    <scope>NUCLEOTIDE SEQUENCE [LARGE SCALE GENOMIC DNA]</scope>
    <source>
        <strain evidence="1 2">CBS 120377</strain>
    </source>
</reference>
<dbReference type="KEGG" id="psco:LY89DRAFT_210892"/>
<dbReference type="InParanoid" id="A0A194WXA3"/>
<accession>A0A194WXA3</accession>
<protein>
    <recommendedName>
        <fullName evidence="3">1-alkyl-2-acetylglycerophosphocholine esterase</fullName>
    </recommendedName>
</protein>
<dbReference type="SUPFAM" id="SSF53474">
    <property type="entry name" value="alpha/beta-Hydrolases"/>
    <property type="match status" value="1"/>
</dbReference>
<organism evidence="1 2">
    <name type="scientific">Mollisia scopiformis</name>
    <name type="common">Conifer needle endophyte fungus</name>
    <name type="synonym">Phialocephala scopiformis</name>
    <dbReference type="NCBI Taxonomy" id="149040"/>
    <lineage>
        <taxon>Eukaryota</taxon>
        <taxon>Fungi</taxon>
        <taxon>Dikarya</taxon>
        <taxon>Ascomycota</taxon>
        <taxon>Pezizomycotina</taxon>
        <taxon>Leotiomycetes</taxon>
        <taxon>Helotiales</taxon>
        <taxon>Mollisiaceae</taxon>
        <taxon>Mollisia</taxon>
    </lineage>
</organism>